<dbReference type="InterPro" id="IPR028974">
    <property type="entry name" value="TSP_type-3_rpt"/>
</dbReference>
<dbReference type="InterPro" id="IPR002105">
    <property type="entry name" value="Dockerin_1_rpt"/>
</dbReference>
<dbReference type="EMBL" id="CP012672">
    <property type="protein sequence ID" value="AUX32755.1"/>
    <property type="molecule type" value="Genomic_DNA"/>
</dbReference>
<dbReference type="Pfam" id="PF00404">
    <property type="entry name" value="Dockerin_1"/>
    <property type="match status" value="1"/>
</dbReference>
<name>A0A4P2QRE7_SORCE</name>
<feature type="chain" id="PRO_5020350145" description="Dockerin domain-containing protein" evidence="1">
    <location>
        <begin position="38"/>
        <end position="503"/>
    </location>
</feature>
<evidence type="ECO:0000313" key="2">
    <source>
        <dbReference type="EMBL" id="AUX32755.1"/>
    </source>
</evidence>
<dbReference type="SUPFAM" id="SSF103647">
    <property type="entry name" value="TSP type-3 repeat"/>
    <property type="match status" value="1"/>
</dbReference>
<protein>
    <recommendedName>
        <fullName evidence="4">Dockerin domain-containing protein</fullName>
    </recommendedName>
</protein>
<accession>A0A4P2QRE7</accession>
<dbReference type="Proteomes" id="UP000295497">
    <property type="component" value="Chromosome"/>
</dbReference>
<evidence type="ECO:0000313" key="3">
    <source>
        <dbReference type="Proteomes" id="UP000295497"/>
    </source>
</evidence>
<dbReference type="InterPro" id="IPR018247">
    <property type="entry name" value="EF_Hand_1_Ca_BS"/>
</dbReference>
<gene>
    <name evidence="2" type="ORF">SOCE836_049020</name>
</gene>
<evidence type="ECO:0000256" key="1">
    <source>
        <dbReference type="SAM" id="SignalP"/>
    </source>
</evidence>
<proteinExistence type="predicted"/>
<feature type="signal peptide" evidence="1">
    <location>
        <begin position="1"/>
        <end position="37"/>
    </location>
</feature>
<dbReference type="Gene3D" id="1.10.1330.10">
    <property type="entry name" value="Dockerin domain"/>
    <property type="match status" value="1"/>
</dbReference>
<sequence>MIISQGSAPLRVAAGAVRISASSVAAALLLLSPPALADAFDEYAGNTSYTFDLPAIADGWSIALDGFPTTSEEIDGYELAGRLLVANDQTVYLQKNYGSGVYVPVATLSDGPMDPSFLAISPDGSTIALGVGYGAPLLVFPSSILSVTSPPDLLSHGDVIELDVDYYDGAWYGNDALVINGGWNGPGGYTSGVYALDLTAPQIAEIPLITSIPGASGGIAVDSAGNLVTGIGYQTSPNRTGELRIWAAADIQDVIDGTASAYAYGGSEGSLLASNVLSAAALGFDGDDALHVGGGDAFGVGGASENGYAALIRASVVASVVGGSQTPVNEGSSSQYLELTPDACEDDSATSPIAFVGHTSALAIAWNPSGDEYSSPAGQCYSAGSASDFWEIGVTPKVTLYFPDGAPDADSDGVPDGADNAYLTANANQRDTDGDGFGNIADADLDNDGDVDTADYNILVASWSTQLGNPGYNQHADFNGDGSINTADYNIYLARYGTSAPFY</sequence>
<evidence type="ECO:0008006" key="4">
    <source>
        <dbReference type="Google" id="ProtNLM"/>
    </source>
</evidence>
<dbReference type="GO" id="GO:0000272">
    <property type="term" value="P:polysaccharide catabolic process"/>
    <property type="evidence" value="ECO:0007669"/>
    <property type="project" value="InterPro"/>
</dbReference>
<dbReference type="GO" id="GO:0005509">
    <property type="term" value="F:calcium ion binding"/>
    <property type="evidence" value="ECO:0007669"/>
    <property type="project" value="InterPro"/>
</dbReference>
<dbReference type="InterPro" id="IPR036439">
    <property type="entry name" value="Dockerin_dom_sf"/>
</dbReference>
<dbReference type="GO" id="GO:0004553">
    <property type="term" value="F:hydrolase activity, hydrolyzing O-glycosyl compounds"/>
    <property type="evidence" value="ECO:0007669"/>
    <property type="project" value="InterPro"/>
</dbReference>
<dbReference type="PROSITE" id="PS00018">
    <property type="entry name" value="EF_HAND_1"/>
    <property type="match status" value="2"/>
</dbReference>
<reference evidence="2 3" key="1">
    <citation type="submission" date="2015-09" db="EMBL/GenBank/DDBJ databases">
        <title>Sorangium comparison.</title>
        <authorList>
            <person name="Zaburannyi N."/>
            <person name="Bunk B."/>
            <person name="Overmann J."/>
            <person name="Mueller R."/>
        </authorList>
    </citation>
    <scope>NUCLEOTIDE SEQUENCE [LARGE SCALE GENOMIC DNA]</scope>
    <source>
        <strain evidence="2 3">So ce836</strain>
    </source>
</reference>
<dbReference type="AlphaFoldDB" id="A0A4P2QRE7"/>
<organism evidence="2 3">
    <name type="scientific">Sorangium cellulosum</name>
    <name type="common">Polyangium cellulosum</name>
    <dbReference type="NCBI Taxonomy" id="56"/>
    <lineage>
        <taxon>Bacteria</taxon>
        <taxon>Pseudomonadati</taxon>
        <taxon>Myxococcota</taxon>
        <taxon>Polyangia</taxon>
        <taxon>Polyangiales</taxon>
        <taxon>Polyangiaceae</taxon>
        <taxon>Sorangium</taxon>
    </lineage>
</organism>
<keyword evidence="1" id="KW-0732">Signal</keyword>